<reference evidence="1" key="1">
    <citation type="submission" date="2021-06" db="EMBL/GenBank/DDBJ databases">
        <authorList>
            <person name="Kallberg Y."/>
            <person name="Tangrot J."/>
            <person name="Rosling A."/>
        </authorList>
    </citation>
    <scope>NUCLEOTIDE SEQUENCE</scope>
    <source>
        <strain evidence="1">MA461A</strain>
    </source>
</reference>
<comment type="caution">
    <text evidence="1">The sequence shown here is derived from an EMBL/GenBank/DDBJ whole genome shotgun (WGS) entry which is preliminary data.</text>
</comment>
<evidence type="ECO:0000313" key="1">
    <source>
        <dbReference type="EMBL" id="CAG8577574.1"/>
    </source>
</evidence>
<dbReference type="Proteomes" id="UP000789920">
    <property type="component" value="Unassembled WGS sequence"/>
</dbReference>
<proteinExistence type="predicted"/>
<dbReference type="EMBL" id="CAJVQC010007314">
    <property type="protein sequence ID" value="CAG8577574.1"/>
    <property type="molecule type" value="Genomic_DNA"/>
</dbReference>
<keyword evidence="2" id="KW-1185">Reference proteome</keyword>
<name>A0ACA9MAU7_9GLOM</name>
<evidence type="ECO:0000313" key="2">
    <source>
        <dbReference type="Proteomes" id="UP000789920"/>
    </source>
</evidence>
<sequence length="51" mass="5845">MTQLAKAIEEGEGAEKSLIKIKPFRGDGDWLKETEKKIQQYDTGDDDNQFK</sequence>
<feature type="non-terminal residue" evidence="1">
    <location>
        <position position="51"/>
    </location>
</feature>
<gene>
    <name evidence="1" type="ORF">RPERSI_LOCUS5004</name>
</gene>
<accession>A0ACA9MAU7</accession>
<protein>
    <submittedName>
        <fullName evidence="1">27189_t:CDS:1</fullName>
    </submittedName>
</protein>
<organism evidence="1 2">
    <name type="scientific">Racocetra persica</name>
    <dbReference type="NCBI Taxonomy" id="160502"/>
    <lineage>
        <taxon>Eukaryota</taxon>
        <taxon>Fungi</taxon>
        <taxon>Fungi incertae sedis</taxon>
        <taxon>Mucoromycota</taxon>
        <taxon>Glomeromycotina</taxon>
        <taxon>Glomeromycetes</taxon>
        <taxon>Diversisporales</taxon>
        <taxon>Gigasporaceae</taxon>
        <taxon>Racocetra</taxon>
    </lineage>
</organism>